<dbReference type="InterPro" id="IPR036299">
    <property type="entry name" value="Polyketide_synth_docking_sf"/>
</dbReference>
<dbReference type="EMBL" id="JAFEUC010000039">
    <property type="protein sequence ID" value="MBM7080926.1"/>
    <property type="molecule type" value="Genomic_DNA"/>
</dbReference>
<dbReference type="RefSeq" id="WP_204928636.1">
    <property type="nucleotide sequence ID" value="NZ_JBFARN010000627.1"/>
</dbReference>
<keyword evidence="4" id="KW-1185">Reference proteome</keyword>
<dbReference type="Proteomes" id="UP001518872">
    <property type="component" value="Unassembled WGS sequence"/>
</dbReference>
<organism evidence="3 4">
    <name type="scientific">Micromonospora humida</name>
    <dbReference type="NCBI Taxonomy" id="2809018"/>
    <lineage>
        <taxon>Bacteria</taxon>
        <taxon>Bacillati</taxon>
        <taxon>Actinomycetota</taxon>
        <taxon>Actinomycetes</taxon>
        <taxon>Micromonosporales</taxon>
        <taxon>Micromonosporaceae</taxon>
        <taxon>Micromonospora</taxon>
    </lineage>
</organism>
<dbReference type="SUPFAM" id="SSF101173">
    <property type="entry name" value="Docking domain B of the erythromycin polyketide synthase (DEBS)"/>
    <property type="match status" value="1"/>
</dbReference>
<comment type="caution">
    <text evidence="3">The sequence shown here is derived from an EMBL/GenBank/DDBJ whole genome shotgun (WGS) entry which is preliminary data.</text>
</comment>
<feature type="domain" description="Polyketide synthase NorB/C/GfsB-E-like docking" evidence="2">
    <location>
        <begin position="18"/>
        <end position="45"/>
    </location>
</feature>
<keyword evidence="1" id="KW-0511">Multifunctional enzyme</keyword>
<evidence type="ECO:0000259" key="2">
    <source>
        <dbReference type="Pfam" id="PF08990"/>
    </source>
</evidence>
<accession>A0ABS2J5X7</accession>
<gene>
    <name evidence="3" type="ORF">JQX11_31935</name>
</gene>
<protein>
    <submittedName>
        <fullName evidence="3">Polyketide synthase docking domain-containing protein</fullName>
    </submittedName>
</protein>
<evidence type="ECO:0000313" key="3">
    <source>
        <dbReference type="EMBL" id="MBM7080926.1"/>
    </source>
</evidence>
<reference evidence="3 4" key="1">
    <citation type="submission" date="2021-02" db="EMBL/GenBank/DDBJ databases">
        <authorList>
            <person name="Ra J.-S."/>
        </authorList>
    </citation>
    <scope>NUCLEOTIDE SEQUENCE [LARGE SCALE GENOMIC DNA]</scope>
    <source>
        <strain evidence="3 4">MMS20-R1-14</strain>
    </source>
</reference>
<evidence type="ECO:0000256" key="1">
    <source>
        <dbReference type="ARBA" id="ARBA00023268"/>
    </source>
</evidence>
<dbReference type="Gene3D" id="6.10.40.10">
    <property type="match status" value="1"/>
</dbReference>
<proteinExistence type="predicted"/>
<dbReference type="Pfam" id="PF08990">
    <property type="entry name" value="Docking"/>
    <property type="match status" value="1"/>
</dbReference>
<sequence length="48" mass="5325">MGLLSSGPLPPGGWPAMANEDKLREYLKRVTTDLQQTRRRLAEVEGAD</sequence>
<feature type="non-terminal residue" evidence="3">
    <location>
        <position position="48"/>
    </location>
</feature>
<name>A0ABS2J5X7_9ACTN</name>
<dbReference type="InterPro" id="IPR015083">
    <property type="entry name" value="NorB/c/GfsB-D-like_docking"/>
</dbReference>
<evidence type="ECO:0000313" key="4">
    <source>
        <dbReference type="Proteomes" id="UP001518872"/>
    </source>
</evidence>